<keyword evidence="2" id="KW-1185">Reference proteome</keyword>
<dbReference type="EMBL" id="CP035281">
    <property type="protein sequence ID" value="QAT43287.1"/>
    <property type="molecule type" value="Genomic_DNA"/>
</dbReference>
<gene>
    <name evidence="1" type="ORF">EQM06_08680</name>
</gene>
<reference evidence="1 2" key="1">
    <citation type="submission" date="2019-01" db="EMBL/GenBank/DDBJ databases">
        <title>Draft genomes of a novel of Aminipila strains.</title>
        <authorList>
            <person name="Ma S."/>
        </authorList>
    </citation>
    <scope>NUCLEOTIDE SEQUENCE [LARGE SCALE GENOMIC DNA]</scope>
    <source>
        <strain evidence="2">JN-39</strain>
    </source>
</reference>
<organism evidence="1 2">
    <name type="scientific">Aminipila luticellarii</name>
    <dbReference type="NCBI Taxonomy" id="2507160"/>
    <lineage>
        <taxon>Bacteria</taxon>
        <taxon>Bacillati</taxon>
        <taxon>Bacillota</taxon>
        <taxon>Clostridia</taxon>
        <taxon>Peptostreptococcales</taxon>
        <taxon>Anaerovoracaceae</taxon>
        <taxon>Aminipila</taxon>
    </lineage>
</organism>
<accession>A0A410PWJ0</accession>
<proteinExistence type="predicted"/>
<dbReference type="AlphaFoldDB" id="A0A410PWJ0"/>
<dbReference type="KEGG" id="amij:EQM06_08680"/>
<dbReference type="Proteomes" id="UP000287601">
    <property type="component" value="Chromosome"/>
</dbReference>
<evidence type="ECO:0000313" key="2">
    <source>
        <dbReference type="Proteomes" id="UP000287601"/>
    </source>
</evidence>
<sequence length="133" mass="15024">MVSKLKRLFIVSLIAILLIVIVAGIANEYTRNYTLGGIYVCKLMPFDFISFDIMNGSDKFTYYQGNEQAADYGTFSKVSDGVYILNSSIFKNEKLLCYKKFPRESGFYVKINGVEVKFIQSSNIPGEIAKPDQ</sequence>
<name>A0A410PWJ0_9FIRM</name>
<dbReference type="RefSeq" id="WP_128745963.1">
    <property type="nucleotide sequence ID" value="NZ_CP035281.1"/>
</dbReference>
<protein>
    <submittedName>
        <fullName evidence="1">Uncharacterized protein</fullName>
    </submittedName>
</protein>
<evidence type="ECO:0000313" key="1">
    <source>
        <dbReference type="EMBL" id="QAT43287.1"/>
    </source>
</evidence>